<gene>
    <name evidence="2" type="ORF">ElyMa_000711800</name>
</gene>
<reference evidence="2 3" key="1">
    <citation type="journal article" date="2021" name="Elife">
        <title>Chloroplast acquisition without the gene transfer in kleptoplastic sea slugs, Plakobranchus ocellatus.</title>
        <authorList>
            <person name="Maeda T."/>
            <person name="Takahashi S."/>
            <person name="Yoshida T."/>
            <person name="Shimamura S."/>
            <person name="Takaki Y."/>
            <person name="Nagai Y."/>
            <person name="Toyoda A."/>
            <person name="Suzuki Y."/>
            <person name="Arimoto A."/>
            <person name="Ishii H."/>
            <person name="Satoh N."/>
            <person name="Nishiyama T."/>
            <person name="Hasebe M."/>
            <person name="Maruyama T."/>
            <person name="Minagawa J."/>
            <person name="Obokata J."/>
            <person name="Shigenobu S."/>
        </authorList>
    </citation>
    <scope>NUCLEOTIDE SEQUENCE [LARGE SCALE GENOMIC DNA]</scope>
</reference>
<feature type="region of interest" description="Disordered" evidence="1">
    <location>
        <begin position="148"/>
        <end position="181"/>
    </location>
</feature>
<feature type="compositionally biased region" description="Basic and acidic residues" evidence="1">
    <location>
        <begin position="246"/>
        <end position="257"/>
    </location>
</feature>
<dbReference type="PANTHER" id="PTHR16076:SF8">
    <property type="entry name" value="CYTOSKELETON-ASSOCIATED PROTEIN 2"/>
    <property type="match status" value="1"/>
</dbReference>
<evidence type="ECO:0000313" key="2">
    <source>
        <dbReference type="EMBL" id="GFR86093.1"/>
    </source>
</evidence>
<feature type="region of interest" description="Disordered" evidence="1">
    <location>
        <begin position="23"/>
        <end position="73"/>
    </location>
</feature>
<dbReference type="GO" id="GO:0015630">
    <property type="term" value="C:microtubule cytoskeleton"/>
    <property type="evidence" value="ECO:0007669"/>
    <property type="project" value="TreeGrafter"/>
</dbReference>
<dbReference type="Proteomes" id="UP000762676">
    <property type="component" value="Unassembled WGS sequence"/>
</dbReference>
<dbReference type="AlphaFoldDB" id="A0AAV4GK54"/>
<feature type="compositionally biased region" description="Basic and acidic residues" evidence="1">
    <location>
        <begin position="148"/>
        <end position="158"/>
    </location>
</feature>
<name>A0AAV4GK54_9GAST</name>
<evidence type="ECO:0000256" key="1">
    <source>
        <dbReference type="SAM" id="MobiDB-lite"/>
    </source>
</evidence>
<dbReference type="GO" id="GO:0007026">
    <property type="term" value="P:negative regulation of microtubule depolymerization"/>
    <property type="evidence" value="ECO:0007669"/>
    <property type="project" value="TreeGrafter"/>
</dbReference>
<comment type="caution">
    <text evidence="2">The sequence shown here is derived from an EMBL/GenBank/DDBJ whole genome shotgun (WGS) entry which is preliminary data.</text>
</comment>
<accession>A0AAV4GK54</accession>
<feature type="region of interest" description="Disordered" evidence="1">
    <location>
        <begin position="111"/>
        <end position="135"/>
    </location>
</feature>
<feature type="compositionally biased region" description="Basic and acidic residues" evidence="1">
    <location>
        <begin position="268"/>
        <end position="307"/>
    </location>
</feature>
<keyword evidence="3" id="KW-1185">Reference proteome</keyword>
<proteinExistence type="predicted"/>
<feature type="region of interest" description="Disordered" evidence="1">
    <location>
        <begin position="602"/>
        <end position="629"/>
    </location>
</feature>
<feature type="region of interest" description="Disordered" evidence="1">
    <location>
        <begin position="246"/>
        <end position="310"/>
    </location>
</feature>
<organism evidence="2 3">
    <name type="scientific">Elysia marginata</name>
    <dbReference type="NCBI Taxonomy" id="1093978"/>
    <lineage>
        <taxon>Eukaryota</taxon>
        <taxon>Metazoa</taxon>
        <taxon>Spiralia</taxon>
        <taxon>Lophotrochozoa</taxon>
        <taxon>Mollusca</taxon>
        <taxon>Gastropoda</taxon>
        <taxon>Heterobranchia</taxon>
        <taxon>Euthyneura</taxon>
        <taxon>Panpulmonata</taxon>
        <taxon>Sacoglossa</taxon>
        <taxon>Placobranchoidea</taxon>
        <taxon>Plakobranchidae</taxon>
        <taxon>Elysia</taxon>
    </lineage>
</organism>
<feature type="compositionally biased region" description="Low complexity" evidence="1">
    <location>
        <begin position="121"/>
        <end position="135"/>
    </location>
</feature>
<dbReference type="PANTHER" id="PTHR16076">
    <property type="entry name" value="CYTOSKELETON ASSOCIATED PROTEIN 2-RELATED"/>
    <property type="match status" value="1"/>
</dbReference>
<dbReference type="EMBL" id="BMAT01001464">
    <property type="protein sequence ID" value="GFR86093.1"/>
    <property type="molecule type" value="Genomic_DNA"/>
</dbReference>
<evidence type="ECO:0000313" key="3">
    <source>
        <dbReference type="Proteomes" id="UP000762676"/>
    </source>
</evidence>
<feature type="compositionally biased region" description="Low complexity" evidence="1">
    <location>
        <begin position="470"/>
        <end position="484"/>
    </location>
</feature>
<feature type="compositionally biased region" description="Acidic residues" evidence="1">
    <location>
        <begin position="39"/>
        <end position="48"/>
    </location>
</feature>
<feature type="region of interest" description="Disordered" evidence="1">
    <location>
        <begin position="460"/>
        <end position="488"/>
    </location>
</feature>
<sequence length="710" mass="77500">MMATTMMVIPVLYYMNSCGDSGENNDGDDILVNRPIYSDSEDDADDDFIEKQRKKEGGGGGNNNNKKKGQGPVTTICHLVGHGPMHRALKPEKATMPSNHATRTGLFPTVINKGETQPKSTVKPRAKAATATKSKAVKTPVVTSILKRKSELNTDKRRSAPATATPSSGRHVKFKSKASDQESLREKLNDWLVAKGKTPSRCQHLMCFNAQVSAKKRKSEPQDKLVDRTITQNLLSSQFKVLKNEEQTAETKKKLFEDGPSSAKKPRRSIEKENHQTKRSIRFDDEPHTENIKEDIGGKKSPVHQEEPQSPIPDMIRAAASSAPDSSSDLALRHLETLLQECLALYEADCPLETLLAWLADIEEFVPRALTFTPYYVCKAKVLSAFPQLVLEVFAQAVRHNAQPCAQLALEMQASLSVLLIPPSKKSPYLPSHSYGEESISMPQTATTNRKLALLPSPVYPASRRRPSLPRHSSNISMSSSEGSRLGDTTNSLAQLSEVGSYGERNSLSQLSEVGSYGERNTANSLAQLSEVGSYGERNSLSQLSEVGSYGESLSSETDITDNNGTYGTFSVLSVSAASSRLSSPLSSSRCSTPLEYLRRSNGNVSQRDSYGLQEKRTPATTGPVTESGRKKLGSTVKYSIGSTTPLLKNVAEASPAIAVVTPVRRSTRLSNRQLTPGVELRREIASVSDLSEKERQTMLFQTNPAITGN</sequence>
<dbReference type="InterPro" id="IPR026165">
    <property type="entry name" value="CKAP2_fam"/>
</dbReference>
<protein>
    <submittedName>
        <fullName evidence="2">Cytoskeleton-associated protein 2-like</fullName>
    </submittedName>
</protein>